<dbReference type="InterPro" id="IPR050767">
    <property type="entry name" value="Sel1_AlgK"/>
</dbReference>
<dbReference type="InterPro" id="IPR006597">
    <property type="entry name" value="Sel1-like"/>
</dbReference>
<keyword evidence="1" id="KW-0472">Membrane</keyword>
<name>A0A8H8YWV3_9PROT</name>
<gene>
    <name evidence="2" type="ORF">NMYAN_100113</name>
</gene>
<evidence type="ECO:0000313" key="3">
    <source>
        <dbReference type="Proteomes" id="UP000601736"/>
    </source>
</evidence>
<dbReference type="Proteomes" id="UP000601736">
    <property type="component" value="Unassembled WGS sequence"/>
</dbReference>
<evidence type="ECO:0000313" key="2">
    <source>
        <dbReference type="EMBL" id="CAE6490040.1"/>
    </source>
</evidence>
<dbReference type="InterPro" id="IPR011990">
    <property type="entry name" value="TPR-like_helical_dom_sf"/>
</dbReference>
<dbReference type="Pfam" id="PF08238">
    <property type="entry name" value="Sel1"/>
    <property type="match status" value="2"/>
</dbReference>
<dbReference type="SUPFAM" id="SSF81901">
    <property type="entry name" value="HCP-like"/>
    <property type="match status" value="1"/>
</dbReference>
<dbReference type="SMART" id="SM00671">
    <property type="entry name" value="SEL1"/>
    <property type="match status" value="2"/>
</dbReference>
<evidence type="ECO:0008006" key="4">
    <source>
        <dbReference type="Google" id="ProtNLM"/>
    </source>
</evidence>
<sequence length="265" mass="29770">MSHQCPECGSDRIHRSRLRPGERTVLNWHLVPFRCQDCKARFWIQNRDIYLVAAFLLSGIFLLIAFVWVIVPFDEIAVRNPSLESEHALAVGKTDHPPILGTEIFANTLPGEQENQTAIANSISEQNFYAAPPDVADHRLYTVQLYLEKAMKGSADAQYQLGSLYLTGRGTLQDFQEAAKWFSSAAEQNHAPAQYQLGLLYHKGLGVDLDNEKSYMWLNLAAAAGIEQAAAARDKVMHSLSTKQLVQAQKASRDWLASQHKRYSK</sequence>
<dbReference type="EMBL" id="CAJNAP010000002">
    <property type="protein sequence ID" value="CAE6490040.1"/>
    <property type="molecule type" value="Genomic_DNA"/>
</dbReference>
<dbReference type="OrthoDB" id="8561742at2"/>
<dbReference type="Gene3D" id="1.25.40.10">
    <property type="entry name" value="Tetratricopeptide repeat domain"/>
    <property type="match status" value="1"/>
</dbReference>
<evidence type="ECO:0000256" key="1">
    <source>
        <dbReference type="SAM" id="Phobius"/>
    </source>
</evidence>
<keyword evidence="1" id="KW-1133">Transmembrane helix</keyword>
<dbReference type="RefSeq" id="WP_107783880.1">
    <property type="nucleotide sequence ID" value="NZ_CAJNAP010000002.1"/>
</dbReference>
<reference evidence="2" key="1">
    <citation type="submission" date="2021-02" db="EMBL/GenBank/DDBJ databases">
        <authorList>
            <person name="Han P."/>
        </authorList>
    </citation>
    <scope>NUCLEOTIDE SEQUENCE</scope>
    <source>
        <strain evidence="2">Nitrosomonas nitrosa 18-3D</strain>
    </source>
</reference>
<organism evidence="2 3">
    <name type="scientific">Nitrosomonas nitrosa</name>
    <dbReference type="NCBI Taxonomy" id="52442"/>
    <lineage>
        <taxon>Bacteria</taxon>
        <taxon>Pseudomonadati</taxon>
        <taxon>Pseudomonadota</taxon>
        <taxon>Betaproteobacteria</taxon>
        <taxon>Nitrosomonadales</taxon>
        <taxon>Nitrosomonadaceae</taxon>
        <taxon>Nitrosomonas</taxon>
    </lineage>
</organism>
<proteinExistence type="predicted"/>
<protein>
    <recommendedName>
        <fullName evidence="4">Sel1 repeat family protein</fullName>
    </recommendedName>
</protein>
<comment type="caution">
    <text evidence="2">The sequence shown here is derived from an EMBL/GenBank/DDBJ whole genome shotgun (WGS) entry which is preliminary data.</text>
</comment>
<dbReference type="AlphaFoldDB" id="A0A8H8YWV3"/>
<keyword evidence="1" id="KW-0812">Transmembrane</keyword>
<feature type="transmembrane region" description="Helical" evidence="1">
    <location>
        <begin position="49"/>
        <end position="71"/>
    </location>
</feature>
<dbReference type="PANTHER" id="PTHR11102">
    <property type="entry name" value="SEL-1-LIKE PROTEIN"/>
    <property type="match status" value="1"/>
</dbReference>
<dbReference type="PANTHER" id="PTHR11102:SF160">
    <property type="entry name" value="ERAD-ASSOCIATED E3 UBIQUITIN-PROTEIN LIGASE COMPONENT HRD3"/>
    <property type="match status" value="1"/>
</dbReference>
<accession>A0A8H8YWV3</accession>